<dbReference type="GO" id="GO:0032259">
    <property type="term" value="P:methylation"/>
    <property type="evidence" value="ECO:0007669"/>
    <property type="project" value="UniProtKB-KW"/>
</dbReference>
<name>Q3SRD7_NITWN</name>
<dbReference type="SUPFAM" id="SSF53335">
    <property type="entry name" value="S-adenosyl-L-methionine-dependent methyltransferases"/>
    <property type="match status" value="1"/>
</dbReference>
<organism evidence="2 3">
    <name type="scientific">Nitrobacter winogradskyi (strain ATCC 25391 / DSM 10237 / CIP 104748 / NCIMB 11846 / Nb-255)</name>
    <dbReference type="NCBI Taxonomy" id="323098"/>
    <lineage>
        <taxon>Bacteria</taxon>
        <taxon>Pseudomonadati</taxon>
        <taxon>Pseudomonadota</taxon>
        <taxon>Alphaproteobacteria</taxon>
        <taxon>Hyphomicrobiales</taxon>
        <taxon>Nitrobacteraceae</taxon>
        <taxon>Nitrobacter</taxon>
    </lineage>
</organism>
<dbReference type="InterPro" id="IPR052514">
    <property type="entry name" value="SAM-dependent_MTase"/>
</dbReference>
<dbReference type="CDD" id="cd02440">
    <property type="entry name" value="AdoMet_MTases"/>
    <property type="match status" value="1"/>
</dbReference>
<gene>
    <name evidence="2" type="ordered locus">Nwi_1894</name>
</gene>
<evidence type="ECO:0000313" key="2">
    <source>
        <dbReference type="EMBL" id="ABA05154.1"/>
    </source>
</evidence>
<evidence type="ECO:0000313" key="3">
    <source>
        <dbReference type="Proteomes" id="UP000002531"/>
    </source>
</evidence>
<dbReference type="PANTHER" id="PTHR34203">
    <property type="entry name" value="METHYLTRANSFERASE, FKBM FAMILY PROTEIN"/>
    <property type="match status" value="1"/>
</dbReference>
<dbReference type="AlphaFoldDB" id="Q3SRD7"/>
<keyword evidence="2" id="KW-0808">Transferase</keyword>
<protein>
    <submittedName>
        <fullName evidence="2">Methyltransferase FkbM</fullName>
    </submittedName>
</protein>
<feature type="domain" description="Methyltransferase FkbM" evidence="1">
    <location>
        <begin position="96"/>
        <end position="255"/>
    </location>
</feature>
<reference evidence="2 3" key="1">
    <citation type="journal article" date="2006" name="Appl. Environ. Microbiol.">
        <title>Genome sequence of the chemolithoautotrophic nitrite-oxidizing bacterium Nitrobacter winogradskyi Nb-255.</title>
        <authorList>
            <person name="Starkenburg S.R."/>
            <person name="Chain P.S."/>
            <person name="Sayavedra-Soto L.A."/>
            <person name="Hauser L."/>
            <person name="Land M.L."/>
            <person name="Larimer F.W."/>
            <person name="Malfatti S.A."/>
            <person name="Klotz M.G."/>
            <person name="Bottomley P.J."/>
            <person name="Arp D.J."/>
            <person name="Hickey W.J."/>
        </authorList>
    </citation>
    <scope>NUCLEOTIDE SEQUENCE [LARGE SCALE GENOMIC DNA]</scope>
    <source>
        <strain evidence="3">ATCC 25391 / DSM 10237 / CIP 104748 / NCIMB 11846 / Nb-255</strain>
    </source>
</reference>
<dbReference type="InterPro" id="IPR006342">
    <property type="entry name" value="FkbM_mtfrase"/>
</dbReference>
<dbReference type="EMBL" id="CP000115">
    <property type="protein sequence ID" value="ABA05154.1"/>
    <property type="molecule type" value="Genomic_DNA"/>
</dbReference>
<keyword evidence="3" id="KW-1185">Reference proteome</keyword>
<dbReference type="PANTHER" id="PTHR34203:SF15">
    <property type="entry name" value="SLL1173 PROTEIN"/>
    <property type="match status" value="1"/>
</dbReference>
<sequence>MIAPPFGSFAPSWAQKKLLHAVRRSRLRRGAFRPAMSRLLNLLRPGPIDDTYQGASFRFYHQYSGTERGALLNPDYNLEELRFLRKHTPVGGCFVDIGANVGTYALAMARHVGAEGIVLAIEPHPVAYERLSFNREASGSRNVHLMQAAAGESEGDLLIATDGNNLGASHVVSAGASRDAITVRSVRLRQALESAGIGHVHALKIDVEGYEDRVLVGFFKDAPRSMWPQAIVIEHLSRSEWSTDCIALMLECGYVVAGTTRSNTMLTL</sequence>
<dbReference type="HOGENOM" id="CLU_080160_0_0_5"/>
<evidence type="ECO:0000259" key="1">
    <source>
        <dbReference type="Pfam" id="PF05050"/>
    </source>
</evidence>
<dbReference type="Gene3D" id="3.40.50.150">
    <property type="entry name" value="Vaccinia Virus protein VP39"/>
    <property type="match status" value="1"/>
</dbReference>
<keyword evidence="2" id="KW-0489">Methyltransferase</keyword>
<dbReference type="Pfam" id="PF05050">
    <property type="entry name" value="Methyltransf_21"/>
    <property type="match status" value="1"/>
</dbReference>
<dbReference type="RefSeq" id="WP_011315150.1">
    <property type="nucleotide sequence ID" value="NC_007406.1"/>
</dbReference>
<dbReference type="KEGG" id="nwi:Nwi_1894"/>
<dbReference type="OrthoDB" id="7542440at2"/>
<proteinExistence type="predicted"/>
<accession>Q3SRD7</accession>
<dbReference type="GO" id="GO:0008168">
    <property type="term" value="F:methyltransferase activity"/>
    <property type="evidence" value="ECO:0007669"/>
    <property type="project" value="UniProtKB-KW"/>
</dbReference>
<dbReference type="NCBIfam" id="TIGR01444">
    <property type="entry name" value="fkbM_fam"/>
    <property type="match status" value="1"/>
</dbReference>
<dbReference type="InterPro" id="IPR029063">
    <property type="entry name" value="SAM-dependent_MTases_sf"/>
</dbReference>
<dbReference type="eggNOG" id="COG2242">
    <property type="taxonomic scope" value="Bacteria"/>
</dbReference>
<dbReference type="STRING" id="323098.Nwi_1894"/>
<dbReference type="Proteomes" id="UP000002531">
    <property type="component" value="Chromosome"/>
</dbReference>